<organism evidence="1 2">
    <name type="scientific">Solanum tuberosum</name>
    <name type="common">Potato</name>
    <dbReference type="NCBI Taxonomy" id="4113"/>
    <lineage>
        <taxon>Eukaryota</taxon>
        <taxon>Viridiplantae</taxon>
        <taxon>Streptophyta</taxon>
        <taxon>Embryophyta</taxon>
        <taxon>Tracheophyta</taxon>
        <taxon>Spermatophyta</taxon>
        <taxon>Magnoliopsida</taxon>
        <taxon>eudicotyledons</taxon>
        <taxon>Gunneridae</taxon>
        <taxon>Pentapetalae</taxon>
        <taxon>asterids</taxon>
        <taxon>lamiids</taxon>
        <taxon>Solanales</taxon>
        <taxon>Solanaceae</taxon>
        <taxon>Solanoideae</taxon>
        <taxon>Solaneae</taxon>
        <taxon>Solanum</taxon>
    </lineage>
</organism>
<dbReference type="InParanoid" id="M1D251"/>
<protein>
    <submittedName>
        <fullName evidence="1">Nucleoredoxin</fullName>
    </submittedName>
</protein>
<evidence type="ECO:0000313" key="2">
    <source>
        <dbReference type="Proteomes" id="UP000011115"/>
    </source>
</evidence>
<evidence type="ECO:0000313" key="1">
    <source>
        <dbReference type="EnsemblPlants" id="PGSC0003DMT400079609"/>
    </source>
</evidence>
<dbReference type="EnsemblPlants" id="PGSC0003DMT400079609">
    <property type="protein sequence ID" value="PGSC0003DMT400079609"/>
    <property type="gene ID" value="PGSC0003DMG402030999"/>
</dbReference>
<dbReference type="Gramene" id="PGSC0003DMT400079609">
    <property type="protein sequence ID" value="PGSC0003DMT400079609"/>
    <property type="gene ID" value="PGSC0003DMG402030999"/>
</dbReference>
<keyword evidence="2" id="KW-1185">Reference proteome</keyword>
<reference evidence="1" key="2">
    <citation type="submission" date="2015-06" db="UniProtKB">
        <authorList>
            <consortium name="EnsemblPlants"/>
        </authorList>
    </citation>
    <scope>IDENTIFICATION</scope>
    <source>
        <strain evidence="1">DM1-3 516 R44</strain>
    </source>
</reference>
<dbReference type="HOGENOM" id="CLU_3000220_0_0_1"/>
<dbReference type="PaxDb" id="4113-PGSC0003DMT400079609"/>
<name>M1D251_SOLTU</name>
<dbReference type="AlphaFoldDB" id="M1D251"/>
<reference evidence="2" key="1">
    <citation type="journal article" date="2011" name="Nature">
        <title>Genome sequence and analysis of the tuber crop potato.</title>
        <authorList>
            <consortium name="The Potato Genome Sequencing Consortium"/>
        </authorList>
    </citation>
    <scope>NUCLEOTIDE SEQUENCE [LARGE SCALE GENOMIC DNA]</scope>
    <source>
        <strain evidence="2">cv. DM1-3 516 R44</strain>
    </source>
</reference>
<accession>M1D251</accession>
<proteinExistence type="predicted"/>
<sequence>MPWLALPFGDERMQSPFPKFVAYQQDRYGHSIVKSVALIRTQNVLEKKKDNNMDPEV</sequence>
<dbReference type="Proteomes" id="UP000011115">
    <property type="component" value="Unassembled WGS sequence"/>
</dbReference>